<dbReference type="AlphaFoldDB" id="A0A1X7S966"/>
<evidence type="ECO:0000313" key="2">
    <source>
        <dbReference type="Proteomes" id="UP000215127"/>
    </source>
</evidence>
<organism evidence="1 2">
    <name type="scientific">Zymoseptoria tritici (strain ST99CH_3D7)</name>
    <dbReference type="NCBI Taxonomy" id="1276538"/>
    <lineage>
        <taxon>Eukaryota</taxon>
        <taxon>Fungi</taxon>
        <taxon>Dikarya</taxon>
        <taxon>Ascomycota</taxon>
        <taxon>Pezizomycotina</taxon>
        <taxon>Dothideomycetes</taxon>
        <taxon>Dothideomycetidae</taxon>
        <taxon>Mycosphaerellales</taxon>
        <taxon>Mycosphaerellaceae</taxon>
        <taxon>Zymoseptoria</taxon>
    </lineage>
</organism>
<dbReference type="EMBL" id="LT853704">
    <property type="protein sequence ID" value="SMQ56179.1"/>
    <property type="molecule type" value="Genomic_DNA"/>
</dbReference>
<protein>
    <submittedName>
        <fullName evidence="1">Uncharacterized protein</fullName>
    </submittedName>
</protein>
<proteinExistence type="predicted"/>
<dbReference type="Proteomes" id="UP000215127">
    <property type="component" value="Chromosome 13"/>
</dbReference>
<evidence type="ECO:0000313" key="1">
    <source>
        <dbReference type="EMBL" id="SMQ56179.1"/>
    </source>
</evidence>
<gene>
    <name evidence="1" type="ORF">ZT3D7_G11334</name>
</gene>
<sequence length="166" mass="18636">MFSALIYMLTSTPTAPYPSVAVIIGRPGRFHGVHIVPETGDVETFGYFCVPTTDTTFCRGRMRERSRVEIAAIKLHKVDGEGARKFLEKVKHRAEQLLTKQQTSEQHFLATYEQVLRTAVAEGIEARSDREPSMDASPVYPIFVVQIDRGKGGALYKLNLTSRVDY</sequence>
<keyword evidence="2" id="KW-1185">Reference proteome</keyword>
<accession>A0A1X7S966</accession>
<name>A0A1X7S966_ZYMT9</name>
<reference evidence="1 2" key="1">
    <citation type="submission" date="2016-06" db="EMBL/GenBank/DDBJ databases">
        <authorList>
            <person name="Kjaerup R.B."/>
            <person name="Dalgaard T.S."/>
            <person name="Juul-Madsen H.R."/>
        </authorList>
    </citation>
    <scope>NUCLEOTIDE SEQUENCE [LARGE SCALE GENOMIC DNA]</scope>
</reference>